<feature type="domain" description="Metallo-beta-lactamase" evidence="1">
    <location>
        <begin position="25"/>
        <end position="210"/>
    </location>
</feature>
<dbReference type="EMBL" id="UOFO01000073">
    <property type="protein sequence ID" value="VAW85477.1"/>
    <property type="molecule type" value="Genomic_DNA"/>
</dbReference>
<accession>A0A3B0ZDE8</accession>
<dbReference type="InterPro" id="IPR001279">
    <property type="entry name" value="Metallo-B-lactamas"/>
</dbReference>
<dbReference type="SUPFAM" id="SSF56281">
    <property type="entry name" value="Metallo-hydrolase/oxidoreductase"/>
    <property type="match status" value="1"/>
</dbReference>
<gene>
    <name evidence="2" type="ORF">MNBD_GAMMA16-1917</name>
</gene>
<evidence type="ECO:0000313" key="2">
    <source>
        <dbReference type="EMBL" id="VAW85477.1"/>
    </source>
</evidence>
<reference evidence="2" key="1">
    <citation type="submission" date="2018-06" db="EMBL/GenBank/DDBJ databases">
        <authorList>
            <person name="Zhirakovskaya E."/>
        </authorList>
    </citation>
    <scope>NUCLEOTIDE SEQUENCE</scope>
</reference>
<proteinExistence type="predicted"/>
<organism evidence="2">
    <name type="scientific">hydrothermal vent metagenome</name>
    <dbReference type="NCBI Taxonomy" id="652676"/>
    <lineage>
        <taxon>unclassified sequences</taxon>
        <taxon>metagenomes</taxon>
        <taxon>ecological metagenomes</taxon>
    </lineage>
</organism>
<sequence length="297" mass="33866">MNFTFRGVRGSIASPGPKTMKYGGNTTCIEVRGDDNEIIILDAGTGIFPLAQRLLAELPLSCNIFITHTHWDHIQGLPFFTPLFIPGNKVTIHGAADPINQRGINEVLARQMEYAYFPIREAELNAKIEYVSLIDRQTLEIGSARIENILMNHPVMDYGYKISCGEKSLFFTGDHEWPCNIYEPEDDGYEEFEEEIQQQRKEKVDFIRGVDVLIIDTSYTDEEYYEKKGWGHGTFSASIAIAREAEVKHCFFTHHEPTRSDANLEKVFHEALKKNEGGRIKNEPEFHLAQEGVMFSL</sequence>
<name>A0A3B0ZDE8_9ZZZZ</name>
<dbReference type="SMART" id="SM00849">
    <property type="entry name" value="Lactamase_B"/>
    <property type="match status" value="1"/>
</dbReference>
<dbReference type="AlphaFoldDB" id="A0A3B0ZDE8"/>
<dbReference type="Gene3D" id="3.60.15.10">
    <property type="entry name" value="Ribonuclease Z/Hydroxyacylglutathione hydrolase-like"/>
    <property type="match status" value="1"/>
</dbReference>
<dbReference type="CDD" id="cd07715">
    <property type="entry name" value="TaR3-like_MBL-fold"/>
    <property type="match status" value="1"/>
</dbReference>
<protein>
    <recommendedName>
        <fullName evidence="1">Metallo-beta-lactamase domain-containing protein</fullName>
    </recommendedName>
</protein>
<dbReference type="Pfam" id="PF12706">
    <property type="entry name" value="Lactamase_B_2"/>
    <property type="match status" value="1"/>
</dbReference>
<dbReference type="PANTHER" id="PTHR42663:SF4">
    <property type="entry name" value="SLL1036 PROTEIN"/>
    <property type="match status" value="1"/>
</dbReference>
<dbReference type="PANTHER" id="PTHR42663">
    <property type="entry name" value="HYDROLASE C777.06C-RELATED-RELATED"/>
    <property type="match status" value="1"/>
</dbReference>
<dbReference type="InterPro" id="IPR036866">
    <property type="entry name" value="RibonucZ/Hydroxyglut_hydro"/>
</dbReference>
<evidence type="ECO:0000259" key="1">
    <source>
        <dbReference type="SMART" id="SM00849"/>
    </source>
</evidence>